<organism evidence="1 2">
    <name type="scientific">Chryseobacterium tagetis</name>
    <dbReference type="NCBI Taxonomy" id="2801334"/>
    <lineage>
        <taxon>Bacteria</taxon>
        <taxon>Pseudomonadati</taxon>
        <taxon>Bacteroidota</taxon>
        <taxon>Flavobacteriia</taxon>
        <taxon>Flavobacteriales</taxon>
        <taxon>Weeksellaceae</taxon>
        <taxon>Chryseobacterium group</taxon>
        <taxon>Chryseobacterium</taxon>
    </lineage>
</organism>
<name>A0ABS8A4W7_9FLAO</name>
<accession>A0ABS8A4W7</accession>
<keyword evidence="2" id="KW-1185">Reference proteome</keyword>
<comment type="caution">
    <text evidence="1">The sequence shown here is derived from an EMBL/GenBank/DDBJ whole genome shotgun (WGS) entry which is preliminary data.</text>
</comment>
<sequence>MKNFIVFFVLLVFSCTSSPHIKYPDLQVGLQGMLKNNSDIYIIFNNKNNFSVEIPKPCMFNTYIGIRKDGKELTTKIRVKADPDCANPASVLNINGTLEFKFPLNIKELYDFKNGEKYVMNIEYYISSNHEFTQKIISNDYTFIWQD</sequence>
<dbReference type="RefSeq" id="WP_225690222.1">
    <property type="nucleotide sequence ID" value="NZ_JAERSE020000005.1"/>
</dbReference>
<protein>
    <recommendedName>
        <fullName evidence="3">Lipoprotein</fullName>
    </recommendedName>
</protein>
<evidence type="ECO:0000313" key="1">
    <source>
        <dbReference type="EMBL" id="MCA6069026.1"/>
    </source>
</evidence>
<gene>
    <name evidence="1" type="ORF">JI747_017810</name>
</gene>
<reference evidence="1 2" key="1">
    <citation type="submission" date="2021-09" db="EMBL/GenBank/DDBJ databases">
        <title>Genome sequencing and assembly of Chryseobacterium sp. RG1.</title>
        <authorList>
            <person name="Chhetri G."/>
        </authorList>
    </citation>
    <scope>NUCLEOTIDE SEQUENCE [LARGE SCALE GENOMIC DNA]</scope>
    <source>
        <strain evidence="1 2">RG1</strain>
    </source>
</reference>
<evidence type="ECO:0000313" key="2">
    <source>
        <dbReference type="Proteomes" id="UP000618240"/>
    </source>
</evidence>
<evidence type="ECO:0008006" key="3">
    <source>
        <dbReference type="Google" id="ProtNLM"/>
    </source>
</evidence>
<dbReference type="PROSITE" id="PS51257">
    <property type="entry name" value="PROKAR_LIPOPROTEIN"/>
    <property type="match status" value="1"/>
</dbReference>
<dbReference type="Proteomes" id="UP000618240">
    <property type="component" value="Unassembled WGS sequence"/>
</dbReference>
<proteinExistence type="predicted"/>
<dbReference type="EMBL" id="JAERSE020000005">
    <property type="protein sequence ID" value="MCA6069026.1"/>
    <property type="molecule type" value="Genomic_DNA"/>
</dbReference>